<name>A0ABV4HTV6_9GAMM</name>
<reference evidence="1 2" key="1">
    <citation type="submission" date="2024-07" db="EMBL/GenBank/DDBJ databases">
        <title>Luteimonas salilacus sp. nov., isolated from the shore soil of Salt Lake in Tibet of China.</title>
        <authorList>
            <person name="Zhang X."/>
            <person name="Li A."/>
        </authorList>
    </citation>
    <scope>NUCLEOTIDE SEQUENCE [LARGE SCALE GENOMIC DNA]</scope>
    <source>
        <strain evidence="1 2">B3-2-R+30</strain>
    </source>
</reference>
<organism evidence="1 2">
    <name type="scientific">Luteimonas salinilitoris</name>
    <dbReference type="NCBI Taxonomy" id="3237697"/>
    <lineage>
        <taxon>Bacteria</taxon>
        <taxon>Pseudomonadati</taxon>
        <taxon>Pseudomonadota</taxon>
        <taxon>Gammaproteobacteria</taxon>
        <taxon>Lysobacterales</taxon>
        <taxon>Lysobacteraceae</taxon>
        <taxon>Luteimonas</taxon>
    </lineage>
</organism>
<keyword evidence="2" id="KW-1185">Reference proteome</keyword>
<protein>
    <submittedName>
        <fullName evidence="1">Uncharacterized protein</fullName>
    </submittedName>
</protein>
<evidence type="ECO:0000313" key="2">
    <source>
        <dbReference type="Proteomes" id="UP001566331"/>
    </source>
</evidence>
<gene>
    <name evidence="1" type="ORF">AB6713_10865</name>
</gene>
<accession>A0ABV4HTV6</accession>
<evidence type="ECO:0000313" key="1">
    <source>
        <dbReference type="EMBL" id="MEZ0475112.1"/>
    </source>
</evidence>
<dbReference type="RefSeq" id="WP_370564206.1">
    <property type="nucleotide sequence ID" value="NZ_JBFWIB010000007.1"/>
</dbReference>
<proteinExistence type="predicted"/>
<comment type="caution">
    <text evidence="1">The sequence shown here is derived from an EMBL/GenBank/DDBJ whole genome shotgun (WGS) entry which is preliminary data.</text>
</comment>
<dbReference type="Proteomes" id="UP001566331">
    <property type="component" value="Unassembled WGS sequence"/>
</dbReference>
<dbReference type="EMBL" id="JBFWIC010000013">
    <property type="protein sequence ID" value="MEZ0475112.1"/>
    <property type="molecule type" value="Genomic_DNA"/>
</dbReference>
<sequence length="173" mass="18303">MSIRRTMFALALALLPLTGCERGPTPAADAEAPPAAAPIARGDNGFEVVVTLSETAARALAATGESVIVAADYFGYPTVAAQQRELPGTEDPWLTLHRQQVELEGAGTAEFPSVALDPAQLELVERGRPQLLINVYSGRRSSEDNLLDCGTFQDALSLAVRNGVAIECKLIAE</sequence>